<keyword evidence="3" id="KW-0479">Metal-binding</keyword>
<dbReference type="RefSeq" id="WP_133577229.1">
    <property type="nucleotide sequence ID" value="NZ_SNYC01000005.1"/>
</dbReference>
<keyword evidence="5" id="KW-0732">Signal</keyword>
<dbReference type="EMBL" id="SNYC01000005">
    <property type="protein sequence ID" value="TDQ08889.1"/>
    <property type="molecule type" value="Genomic_DNA"/>
</dbReference>
<dbReference type="PANTHER" id="PTHR11596:SF5">
    <property type="entry name" value="ALKALINE PHOSPHATASE"/>
    <property type="match status" value="1"/>
</dbReference>
<evidence type="ECO:0000313" key="6">
    <source>
        <dbReference type="EMBL" id="TDQ08889.1"/>
    </source>
</evidence>
<dbReference type="OrthoDB" id="9794455at2"/>
<protein>
    <submittedName>
        <fullName evidence="6">Alkaline phosphatase</fullName>
    </submittedName>
</protein>
<feature type="binding site" evidence="3">
    <location>
        <position position="431"/>
    </location>
    <ligand>
        <name>Zn(2+)</name>
        <dbReference type="ChEBI" id="CHEBI:29105"/>
        <label>2</label>
    </ligand>
</feature>
<proteinExistence type="inferred from homology"/>
<dbReference type="PRINTS" id="PR00113">
    <property type="entry name" value="ALKPHPHTASE"/>
</dbReference>
<feature type="binding site" evidence="3">
    <location>
        <position position="48"/>
    </location>
    <ligand>
        <name>Zn(2+)</name>
        <dbReference type="ChEBI" id="CHEBI:29105"/>
        <label>2</label>
    </ligand>
</feature>
<dbReference type="Gene3D" id="3.40.720.10">
    <property type="entry name" value="Alkaline Phosphatase, subunit A"/>
    <property type="match status" value="1"/>
</dbReference>
<feature type="binding site" evidence="3">
    <location>
        <position position="149"/>
    </location>
    <ligand>
        <name>Mg(2+)</name>
        <dbReference type="ChEBI" id="CHEBI:18420"/>
    </ligand>
</feature>
<feature type="binding site" evidence="3">
    <location>
        <position position="279"/>
    </location>
    <ligand>
        <name>Mg(2+)</name>
        <dbReference type="ChEBI" id="CHEBI:18420"/>
    </ligand>
</feature>
<comment type="caution">
    <text evidence="6">The sequence shown here is derived from an EMBL/GenBank/DDBJ whole genome shotgun (WGS) entry which is preliminary data.</text>
</comment>
<organism evidence="6 7">
    <name type="scientific">Pedobacter metabolipauper</name>
    <dbReference type="NCBI Taxonomy" id="425513"/>
    <lineage>
        <taxon>Bacteria</taxon>
        <taxon>Pseudomonadati</taxon>
        <taxon>Bacteroidota</taxon>
        <taxon>Sphingobacteriia</taxon>
        <taxon>Sphingobacteriales</taxon>
        <taxon>Sphingobacteriaceae</taxon>
        <taxon>Pedobacter</taxon>
    </lineage>
</organism>
<comment type="cofactor">
    <cofactor evidence="3">
        <name>Zn(2+)</name>
        <dbReference type="ChEBI" id="CHEBI:29105"/>
    </cofactor>
    <text evidence="3">Binds 2 Zn(2+) ions.</text>
</comment>
<reference evidence="6 7" key="1">
    <citation type="submission" date="2019-03" db="EMBL/GenBank/DDBJ databases">
        <title>Genomic Encyclopedia of Archaeal and Bacterial Type Strains, Phase II (KMG-II): from individual species to whole genera.</title>
        <authorList>
            <person name="Goeker M."/>
        </authorList>
    </citation>
    <scope>NUCLEOTIDE SEQUENCE [LARGE SCALE GENOMIC DNA]</scope>
    <source>
        <strain evidence="6 7">DSM 19035</strain>
    </source>
</reference>
<dbReference type="GO" id="GO:0004035">
    <property type="term" value="F:alkaline phosphatase activity"/>
    <property type="evidence" value="ECO:0007669"/>
    <property type="project" value="TreeGrafter"/>
</dbReference>
<keyword evidence="1" id="KW-0597">Phosphoprotein</keyword>
<dbReference type="Pfam" id="PF00245">
    <property type="entry name" value="Alk_phosphatase"/>
    <property type="match status" value="1"/>
</dbReference>
<dbReference type="CDD" id="cd16012">
    <property type="entry name" value="ALP"/>
    <property type="match status" value="1"/>
</dbReference>
<comment type="cofactor">
    <cofactor evidence="3">
        <name>Mg(2+)</name>
        <dbReference type="ChEBI" id="CHEBI:18420"/>
    </cofactor>
    <text evidence="3">Binds 1 Mg(2+) ion.</text>
</comment>
<feature type="binding site" evidence="3">
    <location>
        <position position="326"/>
    </location>
    <ligand>
        <name>Zn(2+)</name>
        <dbReference type="ChEBI" id="CHEBI:29105"/>
        <label>2</label>
    </ligand>
</feature>
<dbReference type="Proteomes" id="UP000295620">
    <property type="component" value="Unassembled WGS sequence"/>
</dbReference>
<keyword evidence="3" id="KW-0862">Zinc</keyword>
<comment type="similarity">
    <text evidence="4">Belongs to the alkaline phosphatase family.</text>
</comment>
<evidence type="ECO:0000256" key="2">
    <source>
        <dbReference type="PIRSR" id="PIRSR601952-1"/>
    </source>
</evidence>
<dbReference type="AlphaFoldDB" id="A0A4R6SWX0"/>
<keyword evidence="7" id="KW-1185">Reference proteome</keyword>
<evidence type="ECO:0000256" key="4">
    <source>
        <dbReference type="RuleBase" id="RU003946"/>
    </source>
</evidence>
<dbReference type="SUPFAM" id="SSF53649">
    <property type="entry name" value="Alkaline phosphatase-like"/>
    <property type="match status" value="1"/>
</dbReference>
<dbReference type="InterPro" id="IPR001952">
    <property type="entry name" value="Alkaline_phosphatase"/>
</dbReference>
<dbReference type="InterPro" id="IPR017850">
    <property type="entry name" value="Alkaline_phosphatase_core_sf"/>
</dbReference>
<evidence type="ECO:0000256" key="1">
    <source>
        <dbReference type="ARBA" id="ARBA00022553"/>
    </source>
</evidence>
<dbReference type="PANTHER" id="PTHR11596">
    <property type="entry name" value="ALKALINE PHOSPHATASE"/>
    <property type="match status" value="1"/>
</dbReference>
<evidence type="ECO:0000313" key="7">
    <source>
        <dbReference type="Proteomes" id="UP000295620"/>
    </source>
</evidence>
<feature type="binding site" evidence="3">
    <location>
        <position position="288"/>
    </location>
    <ligand>
        <name>Zn(2+)</name>
        <dbReference type="ChEBI" id="CHEBI:29105"/>
        <label>2</label>
    </ligand>
</feature>
<evidence type="ECO:0000256" key="3">
    <source>
        <dbReference type="PIRSR" id="PIRSR601952-2"/>
    </source>
</evidence>
<name>A0A4R6SWX0_9SPHI</name>
<accession>A0A4R6SWX0</accession>
<sequence length="469" mass="50407">MKRRDFFKNTSILAAGTALAPLTGFAADHEIPVISGKTAKNIIFLVSDGMSIGTLTMANLFIQRRDGRSSHWLSLYEQQKAVRSLMDTASANALVTDSAAASSAWGGGVRVNNGSINVGADGTLHKPILQKFKAAGKSVGCVTTVPITHATPAGFCVNSGGRDDQEGIALQYLDLRFDVMMGGGTEFFSADKRQDKKDLFESFKAGGFSVLRNRQEMLSKSAADSKPVLGVFHEDGLPYTLDRNNDSAKAAAVPTLAEMTDTAIKLMEKNKKGFVLQVEGGRVDWGAHANDTGGLIYDQVAFDEAVGVAIAFAEKNKDTLIILTTDHGNANPGLFSAGGDVNANFDKIKSFKHTNDWILNGITSNHTPKQVIERIEAAQGLVFKQEEAASLLTHYQTMDGTGLYNPKKLPFKLLAEMQVKHTSVSWGSMGHSGDYVELAMYGPGSEMLKPMVKNTDLHQLMLRAAGLGA</sequence>
<feature type="binding site" evidence="3">
    <location>
        <position position="327"/>
    </location>
    <ligand>
        <name>Zn(2+)</name>
        <dbReference type="ChEBI" id="CHEBI:29105"/>
        <label>2</label>
    </ligand>
</feature>
<dbReference type="Gene3D" id="1.10.60.40">
    <property type="match status" value="1"/>
</dbReference>
<feature type="binding site" evidence="3">
    <location>
        <position position="151"/>
    </location>
    <ligand>
        <name>Mg(2+)</name>
        <dbReference type="ChEBI" id="CHEBI:18420"/>
    </ligand>
</feature>
<evidence type="ECO:0000256" key="5">
    <source>
        <dbReference type="SAM" id="SignalP"/>
    </source>
</evidence>
<feature type="binding site" evidence="3">
    <location>
        <position position="48"/>
    </location>
    <ligand>
        <name>Mg(2+)</name>
        <dbReference type="ChEBI" id="CHEBI:18420"/>
    </ligand>
</feature>
<feature type="signal peptide" evidence="5">
    <location>
        <begin position="1"/>
        <end position="26"/>
    </location>
</feature>
<feature type="active site" description="Phosphoserine intermediate" evidence="2">
    <location>
        <position position="98"/>
    </location>
</feature>
<feature type="chain" id="PRO_5020841227" evidence="5">
    <location>
        <begin position="27"/>
        <end position="469"/>
    </location>
</feature>
<keyword evidence="3" id="KW-0460">Magnesium</keyword>
<feature type="binding site" evidence="3">
    <location>
        <position position="284"/>
    </location>
    <ligand>
        <name>Zn(2+)</name>
        <dbReference type="ChEBI" id="CHEBI:29105"/>
        <label>2</label>
    </ligand>
</feature>
<dbReference type="GO" id="GO:0046872">
    <property type="term" value="F:metal ion binding"/>
    <property type="evidence" value="ECO:0007669"/>
    <property type="project" value="UniProtKB-KW"/>
</dbReference>
<gene>
    <name evidence="6" type="ORF">ATK78_3410</name>
</gene>
<dbReference type="SMART" id="SM00098">
    <property type="entry name" value="alkPPc"/>
    <property type="match status" value="1"/>
</dbReference>